<keyword evidence="1" id="KW-0238">DNA-binding</keyword>
<dbReference type="AlphaFoldDB" id="A0A1R3GUP4"/>
<keyword evidence="2" id="KW-1185">Reference proteome</keyword>
<dbReference type="EMBL" id="AWWV01013391">
    <property type="protein sequence ID" value="OMO61799.1"/>
    <property type="molecule type" value="Genomic_DNA"/>
</dbReference>
<accession>A0A1R3GUP4</accession>
<evidence type="ECO:0000313" key="1">
    <source>
        <dbReference type="EMBL" id="OMO61799.1"/>
    </source>
</evidence>
<evidence type="ECO:0000313" key="2">
    <source>
        <dbReference type="Proteomes" id="UP000188268"/>
    </source>
</evidence>
<name>A0A1R3GUP4_COCAP</name>
<organism evidence="1 2">
    <name type="scientific">Corchorus capsularis</name>
    <name type="common">Jute</name>
    <dbReference type="NCBI Taxonomy" id="210143"/>
    <lineage>
        <taxon>Eukaryota</taxon>
        <taxon>Viridiplantae</taxon>
        <taxon>Streptophyta</taxon>
        <taxon>Embryophyta</taxon>
        <taxon>Tracheophyta</taxon>
        <taxon>Spermatophyta</taxon>
        <taxon>Magnoliopsida</taxon>
        <taxon>eudicotyledons</taxon>
        <taxon>Gunneridae</taxon>
        <taxon>Pentapetalae</taxon>
        <taxon>rosids</taxon>
        <taxon>malvids</taxon>
        <taxon>Malvales</taxon>
        <taxon>Malvaceae</taxon>
        <taxon>Grewioideae</taxon>
        <taxon>Apeibeae</taxon>
        <taxon>Corchorus</taxon>
    </lineage>
</organism>
<gene>
    <name evidence="1" type="ORF">CCACVL1_23236</name>
</gene>
<reference evidence="1 2" key="1">
    <citation type="submission" date="2013-09" db="EMBL/GenBank/DDBJ databases">
        <title>Corchorus capsularis genome sequencing.</title>
        <authorList>
            <person name="Alam M."/>
            <person name="Haque M.S."/>
            <person name="Islam M.S."/>
            <person name="Emdad E.M."/>
            <person name="Islam M.M."/>
            <person name="Ahmed B."/>
            <person name="Halim A."/>
            <person name="Hossen Q.M.M."/>
            <person name="Hossain M.Z."/>
            <person name="Ahmed R."/>
            <person name="Khan M.M."/>
            <person name="Islam R."/>
            <person name="Rashid M.M."/>
            <person name="Khan S.A."/>
            <person name="Rahman M.S."/>
            <person name="Alam M."/>
        </authorList>
    </citation>
    <scope>NUCLEOTIDE SEQUENCE [LARGE SCALE GENOMIC DNA]</scope>
    <source>
        <strain evidence="2">cv. CVL-1</strain>
        <tissue evidence="1">Whole seedling</tissue>
    </source>
</reference>
<protein>
    <submittedName>
        <fullName evidence="1">Putative homeobox protein knotted-1</fullName>
    </submittedName>
</protein>
<proteinExistence type="predicted"/>
<keyword evidence="1" id="KW-0371">Homeobox</keyword>
<dbReference type="Gramene" id="OMO61799">
    <property type="protein sequence ID" value="OMO61799"/>
    <property type="gene ID" value="CCACVL1_23236"/>
</dbReference>
<dbReference type="Proteomes" id="UP000188268">
    <property type="component" value="Unassembled WGS sequence"/>
</dbReference>
<comment type="caution">
    <text evidence="1">The sequence shown here is derived from an EMBL/GenBank/DDBJ whole genome shotgun (WGS) entry which is preliminary data.</text>
</comment>
<dbReference type="GO" id="GO:0003677">
    <property type="term" value="F:DNA binding"/>
    <property type="evidence" value="ECO:0007669"/>
    <property type="project" value="UniProtKB-KW"/>
</dbReference>
<sequence length="34" mass="3846">MSNDQDDLQLDFSLDQSGADGHDLTDFVPYFLLI</sequence>